<protein>
    <submittedName>
        <fullName evidence="9">Dihydrolipoamide dehydrogenase</fullName>
    </submittedName>
</protein>
<keyword evidence="4 5" id="KW-0520">NAD</keyword>
<evidence type="ECO:0000256" key="3">
    <source>
        <dbReference type="ARBA" id="ARBA00022827"/>
    </source>
</evidence>
<dbReference type="Gene3D" id="3.50.50.60">
    <property type="entry name" value="FAD/NAD(P)-binding domain"/>
    <property type="match status" value="2"/>
</dbReference>
<dbReference type="Pfam" id="PF07992">
    <property type="entry name" value="Pyr_redox_2"/>
    <property type="match status" value="1"/>
</dbReference>
<dbReference type="Pfam" id="PF02852">
    <property type="entry name" value="Pyr_redox_dim"/>
    <property type="match status" value="1"/>
</dbReference>
<dbReference type="OrthoDB" id="9800167at2"/>
<dbReference type="PRINTS" id="PR00411">
    <property type="entry name" value="PNDRDTASEI"/>
</dbReference>
<evidence type="ECO:0000313" key="10">
    <source>
        <dbReference type="Proteomes" id="UP000278962"/>
    </source>
</evidence>
<comment type="similarity">
    <text evidence="1">Belongs to the class-I pyridine nucleotide-disulfide oxidoreductase family.</text>
</comment>
<organism evidence="9 10">
    <name type="scientific">Solirubrobacter pauli</name>
    <dbReference type="NCBI Taxonomy" id="166793"/>
    <lineage>
        <taxon>Bacteria</taxon>
        <taxon>Bacillati</taxon>
        <taxon>Actinomycetota</taxon>
        <taxon>Thermoleophilia</taxon>
        <taxon>Solirubrobacterales</taxon>
        <taxon>Solirubrobacteraceae</taxon>
        <taxon>Solirubrobacter</taxon>
    </lineage>
</organism>
<dbReference type="AlphaFoldDB" id="A0A660L9L3"/>
<accession>A0A660L9L3</accession>
<evidence type="ECO:0000256" key="2">
    <source>
        <dbReference type="ARBA" id="ARBA00022630"/>
    </source>
</evidence>
<proteinExistence type="inferred from homology"/>
<feature type="disulfide bond" description="Redox-active" evidence="6">
    <location>
        <begin position="41"/>
        <end position="46"/>
    </location>
</feature>
<keyword evidence="10" id="KW-1185">Reference proteome</keyword>
<dbReference type="PANTHER" id="PTHR22912:SF151">
    <property type="entry name" value="DIHYDROLIPOYL DEHYDROGENASE, MITOCHONDRIAL"/>
    <property type="match status" value="1"/>
</dbReference>
<keyword evidence="2" id="KW-0285">Flavoprotein</keyword>
<comment type="caution">
    <text evidence="9">The sequence shown here is derived from an EMBL/GenBank/DDBJ whole genome shotgun (WGS) entry which is preliminary data.</text>
</comment>
<gene>
    <name evidence="9" type="ORF">C8N24_1040</name>
</gene>
<dbReference type="InterPro" id="IPR023753">
    <property type="entry name" value="FAD/NAD-binding_dom"/>
</dbReference>
<dbReference type="InterPro" id="IPR004099">
    <property type="entry name" value="Pyr_nucl-diS_OxRdtase_dimer"/>
</dbReference>
<dbReference type="GO" id="GO:0006103">
    <property type="term" value="P:2-oxoglutarate metabolic process"/>
    <property type="evidence" value="ECO:0007669"/>
    <property type="project" value="TreeGrafter"/>
</dbReference>
<dbReference type="Proteomes" id="UP000278962">
    <property type="component" value="Unassembled WGS sequence"/>
</dbReference>
<feature type="binding site" evidence="5">
    <location>
        <position position="199"/>
    </location>
    <ligand>
        <name>NAD(+)</name>
        <dbReference type="ChEBI" id="CHEBI:57540"/>
    </ligand>
</feature>
<evidence type="ECO:0000256" key="1">
    <source>
        <dbReference type="ARBA" id="ARBA00007532"/>
    </source>
</evidence>
<keyword evidence="5" id="KW-0547">Nucleotide-binding</keyword>
<feature type="binding site" evidence="5">
    <location>
        <position position="264"/>
    </location>
    <ligand>
        <name>NAD(+)</name>
        <dbReference type="ChEBI" id="CHEBI:57540"/>
    </ligand>
</feature>
<dbReference type="InterPro" id="IPR050151">
    <property type="entry name" value="Class-I_Pyr_Nuc-Dis_Oxidored"/>
</dbReference>
<feature type="domain" description="Pyridine nucleotide-disulphide oxidoreductase dimerisation" evidence="7">
    <location>
        <begin position="343"/>
        <end position="448"/>
    </location>
</feature>
<dbReference type="PIRSF" id="PIRSF000350">
    <property type="entry name" value="Mercury_reductase_MerA"/>
    <property type="match status" value="1"/>
</dbReference>
<dbReference type="RefSeq" id="WP_121248642.1">
    <property type="nucleotide sequence ID" value="NZ_RBIL01000001.1"/>
</dbReference>
<comment type="cofactor">
    <cofactor evidence="5">
        <name>FAD</name>
        <dbReference type="ChEBI" id="CHEBI:57692"/>
    </cofactor>
    <text evidence="5">Binds 1 FAD per subunit.</text>
</comment>
<evidence type="ECO:0000256" key="4">
    <source>
        <dbReference type="ARBA" id="ARBA00023027"/>
    </source>
</evidence>
<feature type="binding site" evidence="5">
    <location>
        <begin position="176"/>
        <end position="183"/>
    </location>
    <ligand>
        <name>NAD(+)</name>
        <dbReference type="ChEBI" id="CHEBI:57540"/>
    </ligand>
</feature>
<dbReference type="PANTHER" id="PTHR22912">
    <property type="entry name" value="DISULFIDE OXIDOREDUCTASE"/>
    <property type="match status" value="1"/>
</dbReference>
<dbReference type="EMBL" id="RBIL01000001">
    <property type="protein sequence ID" value="RKQ91219.1"/>
    <property type="molecule type" value="Genomic_DNA"/>
</dbReference>
<evidence type="ECO:0000259" key="7">
    <source>
        <dbReference type="Pfam" id="PF02852"/>
    </source>
</evidence>
<evidence type="ECO:0000256" key="6">
    <source>
        <dbReference type="PIRSR" id="PIRSR000350-4"/>
    </source>
</evidence>
<dbReference type="GO" id="GO:0050660">
    <property type="term" value="F:flavin adenine dinucleotide binding"/>
    <property type="evidence" value="ECO:0007669"/>
    <property type="project" value="TreeGrafter"/>
</dbReference>
<evidence type="ECO:0000259" key="8">
    <source>
        <dbReference type="Pfam" id="PF07992"/>
    </source>
</evidence>
<dbReference type="InterPro" id="IPR016156">
    <property type="entry name" value="FAD/NAD-linked_Rdtase_dimer_sf"/>
</dbReference>
<dbReference type="InterPro" id="IPR036188">
    <property type="entry name" value="FAD/NAD-bd_sf"/>
</dbReference>
<dbReference type="PRINTS" id="PR00368">
    <property type="entry name" value="FADPNR"/>
</dbReference>
<keyword evidence="3 5" id="KW-0274">FAD</keyword>
<dbReference type="SUPFAM" id="SSF55424">
    <property type="entry name" value="FAD/NAD-linked reductases, dimerisation (C-terminal) domain"/>
    <property type="match status" value="1"/>
</dbReference>
<evidence type="ECO:0000313" key="9">
    <source>
        <dbReference type="EMBL" id="RKQ91219.1"/>
    </source>
</evidence>
<feature type="binding site" evidence="5">
    <location>
        <position position="304"/>
    </location>
    <ligand>
        <name>FAD</name>
        <dbReference type="ChEBI" id="CHEBI:57692"/>
    </ligand>
</feature>
<feature type="binding site" evidence="5">
    <location>
        <position position="50"/>
    </location>
    <ligand>
        <name>FAD</name>
        <dbReference type="ChEBI" id="CHEBI:57692"/>
    </ligand>
</feature>
<dbReference type="Gene3D" id="3.30.390.30">
    <property type="match status" value="1"/>
</dbReference>
<dbReference type="GO" id="GO:0004148">
    <property type="term" value="F:dihydrolipoyl dehydrogenase (NADH) activity"/>
    <property type="evidence" value="ECO:0007669"/>
    <property type="project" value="TreeGrafter"/>
</dbReference>
<dbReference type="SUPFAM" id="SSF51905">
    <property type="entry name" value="FAD/NAD(P)-binding domain"/>
    <property type="match status" value="1"/>
</dbReference>
<dbReference type="InterPro" id="IPR001100">
    <property type="entry name" value="Pyr_nuc-diS_OxRdtase"/>
</dbReference>
<reference evidence="9 10" key="1">
    <citation type="submission" date="2018-10" db="EMBL/GenBank/DDBJ databases">
        <title>Genomic Encyclopedia of Archaeal and Bacterial Type Strains, Phase II (KMG-II): from individual species to whole genera.</title>
        <authorList>
            <person name="Goeker M."/>
        </authorList>
    </citation>
    <scope>NUCLEOTIDE SEQUENCE [LARGE SCALE GENOMIC DNA]</scope>
    <source>
        <strain evidence="9 10">DSM 14954</strain>
    </source>
</reference>
<name>A0A660L9L3_9ACTN</name>
<sequence>MRTFDVVVIGAGPAGEVAAGRLAEHGLDVAIVEDRLVGGECSFWACMPSKALLRPYEALAEAKRIPGAAEAVTGALDVAAVLARRDEIIHDLDDSAQLPWLEDRKVTLIRGHGRLSGERRVRVGDEEVEARKAVFLAPGSLPLMPPIEGLDAIDDAWTNRDATTTKEIPESMVVMGGGVVGVEMSQAFQTLGCQVTLIEGARRLLPNEEEFACIQLTEALEALGVNIRTGRKATKVEQEADGMVTVHMDDGTTATGEKLLVALGRDPSTKDLGLEVVGLEPGKTIDVDEQHRVPGHDWLYALGDVNGIALFTHMGKYQARLAADHVLGQDHSLTHGANGKLSPRVVFTEPQVAAVGHTSETATEAGIDFEVVETSTSGNAGGSFYGRNAEGTTRWLVDKQRGVVIGCTITGAEVADFLHAATIAIVGEVPVARLAHAVPSFPTRSEIWLKLAG</sequence>
<feature type="binding site" evidence="5">
    <location>
        <position position="113"/>
    </location>
    <ligand>
        <name>FAD</name>
        <dbReference type="ChEBI" id="CHEBI:57692"/>
    </ligand>
</feature>
<evidence type="ECO:0000256" key="5">
    <source>
        <dbReference type="PIRSR" id="PIRSR000350-3"/>
    </source>
</evidence>
<feature type="domain" description="FAD/NAD(P)-binding" evidence="8">
    <location>
        <begin position="4"/>
        <end position="309"/>
    </location>
</feature>